<reference evidence="3" key="2">
    <citation type="submission" date="2015-02" db="UniProtKB">
        <authorList>
            <consortium name="EnsemblMetazoa"/>
        </authorList>
    </citation>
    <scope>IDENTIFICATION</scope>
</reference>
<dbReference type="EMBL" id="JH431742">
    <property type="status" value="NOT_ANNOTATED_CDS"/>
    <property type="molecule type" value="Genomic_DNA"/>
</dbReference>
<evidence type="ECO:0000313" key="4">
    <source>
        <dbReference type="Proteomes" id="UP000014500"/>
    </source>
</evidence>
<organism evidence="3 4">
    <name type="scientific">Strigamia maritima</name>
    <name type="common">European centipede</name>
    <name type="synonym">Geophilus maritimus</name>
    <dbReference type="NCBI Taxonomy" id="126957"/>
    <lineage>
        <taxon>Eukaryota</taxon>
        <taxon>Metazoa</taxon>
        <taxon>Ecdysozoa</taxon>
        <taxon>Arthropoda</taxon>
        <taxon>Myriapoda</taxon>
        <taxon>Chilopoda</taxon>
        <taxon>Pleurostigmophora</taxon>
        <taxon>Geophilomorpha</taxon>
        <taxon>Linotaeniidae</taxon>
        <taxon>Strigamia</taxon>
    </lineage>
</organism>
<accession>T1J0Z6</accession>
<dbReference type="PhylomeDB" id="T1J0Z6"/>
<sequence length="307" mass="36496">MSDMFSHVDVKNLLTKKKVVIIGDSNMRGMYKDIVCLLNKNELLPESALKAKMEPSFMNDKLVHKSALNNGRDFREERQFHDHLNHTYVDFFFVTRCHDKYFDDKIVKNFRERQPDIVIMNSCLWDVTRWGPNGIDPYKENLRNLMRRLKEVLKDDCLFIWTTTMPISQDMRGGFLIPQVEFLRHQIRFEIMEANLFAWTTITKNGFDVLDLHYYMQMNILRRAKDGIHWLHTAMRHVSNYVLTHIALSWGVKLPGRITSKELTYASRYPLYPEFPAENEEPDTPRENSAPKKRKILRPHHRLGDRR</sequence>
<dbReference type="SUPFAM" id="SSF52266">
    <property type="entry name" value="SGNH hydrolase"/>
    <property type="match status" value="1"/>
</dbReference>
<dbReference type="AlphaFoldDB" id="T1J0Z6"/>
<keyword evidence="4" id="KW-1185">Reference proteome</keyword>
<dbReference type="EnsemblMetazoa" id="SMAR007210-RA">
    <property type="protein sequence ID" value="SMAR007210-PA"/>
    <property type="gene ID" value="SMAR007210"/>
</dbReference>
<evidence type="ECO:0008006" key="5">
    <source>
        <dbReference type="Google" id="ProtNLM"/>
    </source>
</evidence>
<comment type="similarity">
    <text evidence="1">Belongs to the PC-esterase family.</text>
</comment>
<feature type="region of interest" description="Disordered" evidence="2">
    <location>
        <begin position="274"/>
        <end position="307"/>
    </location>
</feature>
<dbReference type="eggNOG" id="ENOG502QVBZ">
    <property type="taxonomic scope" value="Eukaryota"/>
</dbReference>
<dbReference type="Proteomes" id="UP000014500">
    <property type="component" value="Unassembled WGS sequence"/>
</dbReference>
<dbReference type="InterPro" id="IPR036514">
    <property type="entry name" value="SGNH_hydro_sf"/>
</dbReference>
<dbReference type="Gene3D" id="3.40.50.1110">
    <property type="entry name" value="SGNH hydrolase"/>
    <property type="match status" value="1"/>
</dbReference>
<dbReference type="PANTHER" id="PTHR14469">
    <property type="entry name" value="SARCOMA ANTIGEN NY-SAR-23"/>
    <property type="match status" value="1"/>
</dbReference>
<evidence type="ECO:0000313" key="3">
    <source>
        <dbReference type="EnsemblMetazoa" id="SMAR007210-PA"/>
    </source>
</evidence>
<evidence type="ECO:0000256" key="2">
    <source>
        <dbReference type="SAM" id="MobiDB-lite"/>
    </source>
</evidence>
<protein>
    <recommendedName>
        <fullName evidence="5">SGNH domain-containing protein</fullName>
    </recommendedName>
</protein>
<dbReference type="PANTHER" id="PTHR14469:SF0">
    <property type="entry name" value="FAMILY WITH SEQUENCE SIMILARITY 113"/>
    <property type="match status" value="1"/>
</dbReference>
<evidence type="ECO:0000256" key="1">
    <source>
        <dbReference type="ARBA" id="ARBA00037957"/>
    </source>
</evidence>
<reference evidence="4" key="1">
    <citation type="submission" date="2011-05" db="EMBL/GenBank/DDBJ databases">
        <authorList>
            <person name="Richards S.R."/>
            <person name="Qu J."/>
            <person name="Jiang H."/>
            <person name="Jhangiani S.N."/>
            <person name="Agravi P."/>
            <person name="Goodspeed R."/>
            <person name="Gross S."/>
            <person name="Mandapat C."/>
            <person name="Jackson L."/>
            <person name="Mathew T."/>
            <person name="Pu L."/>
            <person name="Thornton R."/>
            <person name="Saada N."/>
            <person name="Wilczek-Boney K.B."/>
            <person name="Lee S."/>
            <person name="Kovar C."/>
            <person name="Wu Y."/>
            <person name="Scherer S.E."/>
            <person name="Worley K.C."/>
            <person name="Muzny D.M."/>
            <person name="Gibbs R."/>
        </authorList>
    </citation>
    <scope>NUCLEOTIDE SEQUENCE</scope>
    <source>
        <strain evidence="4">Brora</strain>
    </source>
</reference>
<dbReference type="OMA" id="DFRAGPQ"/>
<name>T1J0Z6_STRMM</name>
<proteinExistence type="inferred from homology"/>
<feature type="compositionally biased region" description="Basic residues" evidence="2">
    <location>
        <begin position="291"/>
        <end position="307"/>
    </location>
</feature>
<dbReference type="HOGENOM" id="CLU_087156_0_0_1"/>